<dbReference type="PANTHER" id="PTHR10209:SF884">
    <property type="entry name" value="1-AMINOCYCLOPROPANE-1-CARBOXYLATE OXIDASE HOMOLOG 1-LIKE"/>
    <property type="match status" value="1"/>
</dbReference>
<gene>
    <name evidence="8" type="ORF">K2173_015131</name>
</gene>
<reference evidence="8 9" key="1">
    <citation type="submission" date="2021-09" db="EMBL/GenBank/DDBJ databases">
        <title>Genomic insights and catalytic innovation underlie evolution of tropane alkaloids biosynthesis.</title>
        <authorList>
            <person name="Wang Y.-J."/>
            <person name="Tian T."/>
            <person name="Huang J.-P."/>
            <person name="Huang S.-X."/>
        </authorList>
    </citation>
    <scope>NUCLEOTIDE SEQUENCE [LARGE SCALE GENOMIC DNA]</scope>
    <source>
        <strain evidence="8">KIB-2018</strain>
        <tissue evidence="8">Leaf</tissue>
    </source>
</reference>
<keyword evidence="4 6" id="KW-0560">Oxidoreductase</keyword>
<comment type="cofactor">
    <cofactor evidence="1">
        <name>Fe cation</name>
        <dbReference type="ChEBI" id="CHEBI:24875"/>
    </cofactor>
</comment>
<name>A0AAV8T2D0_9ROSI</name>
<dbReference type="GO" id="GO:0046872">
    <property type="term" value="F:metal ion binding"/>
    <property type="evidence" value="ECO:0007669"/>
    <property type="project" value="UniProtKB-KW"/>
</dbReference>
<evidence type="ECO:0000256" key="1">
    <source>
        <dbReference type="ARBA" id="ARBA00001962"/>
    </source>
</evidence>
<evidence type="ECO:0000256" key="5">
    <source>
        <dbReference type="ARBA" id="ARBA00023004"/>
    </source>
</evidence>
<proteinExistence type="inferred from homology"/>
<accession>A0AAV8T2D0</accession>
<evidence type="ECO:0000256" key="3">
    <source>
        <dbReference type="ARBA" id="ARBA00022723"/>
    </source>
</evidence>
<evidence type="ECO:0000313" key="9">
    <source>
        <dbReference type="Proteomes" id="UP001159364"/>
    </source>
</evidence>
<comment type="similarity">
    <text evidence="2 6">Belongs to the iron/ascorbate-dependent oxidoreductase family.</text>
</comment>
<dbReference type="Pfam" id="PF03171">
    <property type="entry name" value="2OG-FeII_Oxy"/>
    <property type="match status" value="1"/>
</dbReference>
<evidence type="ECO:0000256" key="6">
    <source>
        <dbReference type="RuleBase" id="RU003682"/>
    </source>
</evidence>
<dbReference type="GO" id="GO:0051213">
    <property type="term" value="F:dioxygenase activity"/>
    <property type="evidence" value="ECO:0007669"/>
    <property type="project" value="UniProtKB-ARBA"/>
</dbReference>
<dbReference type="PROSITE" id="PS51471">
    <property type="entry name" value="FE2OG_OXY"/>
    <property type="match status" value="1"/>
</dbReference>
<evidence type="ECO:0000256" key="4">
    <source>
        <dbReference type="ARBA" id="ARBA00023002"/>
    </source>
</evidence>
<dbReference type="Pfam" id="PF14226">
    <property type="entry name" value="DIOX_N"/>
    <property type="match status" value="1"/>
</dbReference>
<keyword evidence="9" id="KW-1185">Reference proteome</keyword>
<dbReference type="InterPro" id="IPR027443">
    <property type="entry name" value="IPNS-like_sf"/>
</dbReference>
<dbReference type="InterPro" id="IPR026992">
    <property type="entry name" value="DIOX_N"/>
</dbReference>
<dbReference type="InterPro" id="IPR005123">
    <property type="entry name" value="Oxoglu/Fe-dep_dioxygenase_dom"/>
</dbReference>
<keyword evidence="3 6" id="KW-0479">Metal-binding</keyword>
<protein>
    <recommendedName>
        <fullName evidence="7">Fe2OG dioxygenase domain-containing protein</fullName>
    </recommendedName>
</protein>
<sequence>MAPSPLQPHSTNDRLAKLQSFDQSKVGVKGLVDAGIEKIPDIFVLPPDPEVADDQGSSATHPISLQIPVIDLKYVHDEENKNARKQIVQEILEASEKWGFFQVVNHGVSTDTLEKMIDGVREFHEQPNEEKMKFYSRDISRKVRYNSNFNLYDLKAANWRDTSYFIMAPDAPQPEEFPEVCRDITIKYSAQAREVGITIFELLSEALGLKSNHLTDIGCAEGHYILCHYYPACPQPKLAIGTTPHKDATFITILLQDQIGGLQVLYDHKWVDVPPVPGALIVNIGDFLQFSIVNFKIKSPHA</sequence>
<dbReference type="SUPFAM" id="SSF51197">
    <property type="entry name" value="Clavaminate synthase-like"/>
    <property type="match status" value="1"/>
</dbReference>
<evidence type="ECO:0000256" key="2">
    <source>
        <dbReference type="ARBA" id="ARBA00008056"/>
    </source>
</evidence>
<feature type="domain" description="Fe2OG dioxygenase" evidence="7">
    <location>
        <begin position="221"/>
        <end position="302"/>
    </location>
</feature>
<dbReference type="Proteomes" id="UP001159364">
    <property type="component" value="Linkage Group LG07"/>
</dbReference>
<dbReference type="AlphaFoldDB" id="A0AAV8T2D0"/>
<keyword evidence="5 6" id="KW-0408">Iron</keyword>
<evidence type="ECO:0000259" key="7">
    <source>
        <dbReference type="PROSITE" id="PS51471"/>
    </source>
</evidence>
<comment type="caution">
    <text evidence="8">The sequence shown here is derived from an EMBL/GenBank/DDBJ whole genome shotgun (WGS) entry which is preliminary data.</text>
</comment>
<dbReference type="PANTHER" id="PTHR10209">
    <property type="entry name" value="OXIDOREDUCTASE, 2OG-FE II OXYGENASE FAMILY PROTEIN"/>
    <property type="match status" value="1"/>
</dbReference>
<dbReference type="InterPro" id="IPR044861">
    <property type="entry name" value="IPNS-like_FE2OG_OXY"/>
</dbReference>
<dbReference type="Gene3D" id="2.60.120.330">
    <property type="entry name" value="B-lactam Antibiotic, Isopenicillin N Synthase, Chain"/>
    <property type="match status" value="1"/>
</dbReference>
<organism evidence="8 9">
    <name type="scientific">Erythroxylum novogranatense</name>
    <dbReference type="NCBI Taxonomy" id="1862640"/>
    <lineage>
        <taxon>Eukaryota</taxon>
        <taxon>Viridiplantae</taxon>
        <taxon>Streptophyta</taxon>
        <taxon>Embryophyta</taxon>
        <taxon>Tracheophyta</taxon>
        <taxon>Spermatophyta</taxon>
        <taxon>Magnoliopsida</taxon>
        <taxon>eudicotyledons</taxon>
        <taxon>Gunneridae</taxon>
        <taxon>Pentapetalae</taxon>
        <taxon>rosids</taxon>
        <taxon>fabids</taxon>
        <taxon>Malpighiales</taxon>
        <taxon>Erythroxylaceae</taxon>
        <taxon>Erythroxylum</taxon>
    </lineage>
</organism>
<dbReference type="FunFam" id="2.60.120.330:FF:000005">
    <property type="entry name" value="1-aminocyclopropane-1-carboxylate oxidase homolog 1"/>
    <property type="match status" value="1"/>
</dbReference>
<evidence type="ECO:0000313" key="8">
    <source>
        <dbReference type="EMBL" id="KAJ8760464.1"/>
    </source>
</evidence>
<dbReference type="EMBL" id="JAIWQS010000007">
    <property type="protein sequence ID" value="KAJ8760464.1"/>
    <property type="molecule type" value="Genomic_DNA"/>
</dbReference>